<dbReference type="PANTHER" id="PTHR43124">
    <property type="entry name" value="PURINE EFFLUX PUMP PBUE"/>
    <property type="match status" value="1"/>
</dbReference>
<dbReference type="Pfam" id="PF00211">
    <property type="entry name" value="Guanylate_cyc"/>
    <property type="match status" value="1"/>
</dbReference>
<dbReference type="CDD" id="cd17324">
    <property type="entry name" value="MFS_NepI_like"/>
    <property type="match status" value="1"/>
</dbReference>
<dbReference type="EMBL" id="JAMYQB010000010">
    <property type="protein sequence ID" value="MER9405221.1"/>
    <property type="molecule type" value="Genomic_DNA"/>
</dbReference>
<proteinExistence type="predicted"/>
<dbReference type="InterPro" id="IPR001054">
    <property type="entry name" value="A/G_cyclase"/>
</dbReference>
<dbReference type="PROSITE" id="PS50125">
    <property type="entry name" value="GUANYLATE_CYCLASE_2"/>
    <property type="match status" value="1"/>
</dbReference>
<feature type="domain" description="Major facilitator superfamily (MFS) profile" evidence="8">
    <location>
        <begin position="1"/>
        <end position="448"/>
    </location>
</feature>
<feature type="transmembrane region" description="Helical" evidence="6">
    <location>
        <begin position="143"/>
        <end position="167"/>
    </location>
</feature>
<evidence type="ECO:0000256" key="5">
    <source>
        <dbReference type="ARBA" id="ARBA00023136"/>
    </source>
</evidence>
<dbReference type="Proteomes" id="UP001433071">
    <property type="component" value="Unassembled WGS sequence"/>
</dbReference>
<dbReference type="Gene3D" id="1.20.1250.20">
    <property type="entry name" value="MFS general substrate transporter like domains"/>
    <property type="match status" value="1"/>
</dbReference>
<accession>A0ABV1Z059</accession>
<sequence>METTYDTRLVGDHAAWAAVLSMALCVAVLIASEFMPVSLLSPIAADLGITEGRTGQAISISGAFAVVTSLLVASLTRRIDRKLVVTGFTMLLIVAGLAVTLAPNYAFLMVGRALLGIAIGGFWSMSTSIVMRLMSDDLVPKGLAMLNAGNAIAATIAAPLGSFLGAYVGWRGAFFLVVPLGLLALVWQWISLPPLPPRGGRVSGNVLLLLRRRPVALGMASVLMLFMGQFVYVGIFLVGMSLSYSPWLVMWAGIAAIVAWSIGFLWVALLPDTLMTTSRQSLDSGMSSEAVIGRFLDPRSVSLTNFFNQIVFLGLVTLILTATVWRSRQLVRRQVAAESERASLSRYFSPNIVRELSANASALDRPVVQEAAILFADMVGFTRLTERMEPEALIGFLREFHGRLARVAFSNGGTVDKYIGDAIMLHFGTPRPRDSGLKWNLIATLSMG</sequence>
<feature type="transmembrane region" description="Helical" evidence="6">
    <location>
        <begin position="215"/>
        <end position="242"/>
    </location>
</feature>
<dbReference type="InterPro" id="IPR020846">
    <property type="entry name" value="MFS_dom"/>
</dbReference>
<evidence type="ECO:0000256" key="6">
    <source>
        <dbReference type="SAM" id="Phobius"/>
    </source>
</evidence>
<comment type="subcellular location">
    <subcellularLocation>
        <location evidence="1">Cell membrane</location>
        <topology evidence="1">Multi-pass membrane protein</topology>
    </subcellularLocation>
</comment>
<feature type="transmembrane region" description="Helical" evidence="6">
    <location>
        <begin position="306"/>
        <end position="325"/>
    </location>
</feature>
<feature type="transmembrane region" description="Helical" evidence="6">
    <location>
        <begin position="57"/>
        <end position="76"/>
    </location>
</feature>
<dbReference type="Gene3D" id="3.30.70.1230">
    <property type="entry name" value="Nucleotide cyclase"/>
    <property type="match status" value="1"/>
</dbReference>
<dbReference type="PANTHER" id="PTHR43124:SF5">
    <property type="entry name" value="PURINE RIBONUCLEOSIDE EFFLUX PUMP NEPI"/>
    <property type="match status" value="1"/>
</dbReference>
<protein>
    <submittedName>
        <fullName evidence="9">MFS transporter</fullName>
    </submittedName>
</protein>
<dbReference type="InterPro" id="IPR050189">
    <property type="entry name" value="MFS_Efflux_Transporters"/>
</dbReference>
<dbReference type="CDD" id="cd07302">
    <property type="entry name" value="CHD"/>
    <property type="match status" value="1"/>
</dbReference>
<feature type="domain" description="Guanylate cyclase" evidence="7">
    <location>
        <begin position="372"/>
        <end position="448"/>
    </location>
</feature>
<keyword evidence="3 6" id="KW-0812">Transmembrane</keyword>
<name>A0ABV1Z059_9HYPH</name>
<evidence type="ECO:0000256" key="2">
    <source>
        <dbReference type="ARBA" id="ARBA00022475"/>
    </source>
</evidence>
<feature type="transmembrane region" description="Helical" evidence="6">
    <location>
        <begin position="248"/>
        <end position="270"/>
    </location>
</feature>
<keyword evidence="2" id="KW-1003">Cell membrane</keyword>
<evidence type="ECO:0000256" key="3">
    <source>
        <dbReference type="ARBA" id="ARBA00022692"/>
    </source>
</evidence>
<evidence type="ECO:0000259" key="8">
    <source>
        <dbReference type="PROSITE" id="PS50850"/>
    </source>
</evidence>
<evidence type="ECO:0000256" key="1">
    <source>
        <dbReference type="ARBA" id="ARBA00004651"/>
    </source>
</evidence>
<dbReference type="SUPFAM" id="SSF55073">
    <property type="entry name" value="Nucleotide cyclase"/>
    <property type="match status" value="1"/>
</dbReference>
<dbReference type="InterPro" id="IPR029787">
    <property type="entry name" value="Nucleotide_cyclase"/>
</dbReference>
<evidence type="ECO:0000313" key="10">
    <source>
        <dbReference type="Proteomes" id="UP001433071"/>
    </source>
</evidence>
<comment type="caution">
    <text evidence="9">The sequence shown here is derived from an EMBL/GenBank/DDBJ whole genome shotgun (WGS) entry which is preliminary data.</text>
</comment>
<feature type="transmembrane region" description="Helical" evidence="6">
    <location>
        <begin position="173"/>
        <end position="195"/>
    </location>
</feature>
<keyword evidence="10" id="KW-1185">Reference proteome</keyword>
<dbReference type="InterPro" id="IPR036259">
    <property type="entry name" value="MFS_trans_sf"/>
</dbReference>
<evidence type="ECO:0000313" key="9">
    <source>
        <dbReference type="EMBL" id="MER9405221.1"/>
    </source>
</evidence>
<evidence type="ECO:0000256" key="4">
    <source>
        <dbReference type="ARBA" id="ARBA00022989"/>
    </source>
</evidence>
<dbReference type="SUPFAM" id="SSF103473">
    <property type="entry name" value="MFS general substrate transporter"/>
    <property type="match status" value="1"/>
</dbReference>
<dbReference type="RefSeq" id="WP_352558293.1">
    <property type="nucleotide sequence ID" value="NZ_JAMYQB010000010.1"/>
</dbReference>
<evidence type="ECO:0000259" key="7">
    <source>
        <dbReference type="PROSITE" id="PS50125"/>
    </source>
</evidence>
<dbReference type="PROSITE" id="PS50850">
    <property type="entry name" value="MFS"/>
    <property type="match status" value="1"/>
</dbReference>
<feature type="transmembrane region" description="Helical" evidence="6">
    <location>
        <begin position="14"/>
        <end position="37"/>
    </location>
</feature>
<reference evidence="9 10" key="1">
    <citation type="journal article" date="2024" name="Proc. Natl. Acad. Sci. U.S.A.">
        <title>The evolutionary genomics of adaptation to stress in wild rhizobium bacteria.</title>
        <authorList>
            <person name="Kehlet-Delgado H."/>
            <person name="Montoya A.P."/>
            <person name="Jensen K.T."/>
            <person name="Wendlandt C.E."/>
            <person name="Dexheimer C."/>
            <person name="Roberts M."/>
            <person name="Torres Martinez L."/>
            <person name="Friesen M.L."/>
            <person name="Griffitts J.S."/>
            <person name="Porter S.S."/>
        </authorList>
    </citation>
    <scope>NUCLEOTIDE SEQUENCE [LARGE SCALE GENOMIC DNA]</scope>
    <source>
        <strain evidence="9 10">M0641</strain>
    </source>
</reference>
<organism evidence="9 10">
    <name type="scientific">Mesorhizobium caraganae</name>
    <dbReference type="NCBI Taxonomy" id="483206"/>
    <lineage>
        <taxon>Bacteria</taxon>
        <taxon>Pseudomonadati</taxon>
        <taxon>Pseudomonadota</taxon>
        <taxon>Alphaproteobacteria</taxon>
        <taxon>Hyphomicrobiales</taxon>
        <taxon>Phyllobacteriaceae</taxon>
        <taxon>Mesorhizobium</taxon>
    </lineage>
</organism>
<gene>
    <name evidence="9" type="ORF">NKI36_14335</name>
</gene>
<keyword evidence="4 6" id="KW-1133">Transmembrane helix</keyword>
<dbReference type="Pfam" id="PF07690">
    <property type="entry name" value="MFS_1"/>
    <property type="match status" value="1"/>
</dbReference>
<feature type="transmembrane region" description="Helical" evidence="6">
    <location>
        <begin position="83"/>
        <end position="107"/>
    </location>
</feature>
<dbReference type="InterPro" id="IPR011701">
    <property type="entry name" value="MFS"/>
</dbReference>
<keyword evidence="5 6" id="KW-0472">Membrane</keyword>
<feature type="transmembrane region" description="Helical" evidence="6">
    <location>
        <begin position="113"/>
        <end position="131"/>
    </location>
</feature>